<evidence type="ECO:0000256" key="8">
    <source>
        <dbReference type="ARBA" id="ARBA00032926"/>
    </source>
</evidence>
<dbReference type="InterPro" id="IPR032963">
    <property type="entry name" value="Gclm"/>
</dbReference>
<dbReference type="GO" id="GO:0030234">
    <property type="term" value="F:enzyme regulator activity"/>
    <property type="evidence" value="ECO:0007669"/>
    <property type="project" value="TreeGrafter"/>
</dbReference>
<gene>
    <name evidence="10" type="ORF">MAM1_0214c08113</name>
</gene>
<protein>
    <recommendedName>
        <fullName evidence="7">GCS light chain</fullName>
    </recommendedName>
    <alternativeName>
        <fullName evidence="5">Gamma-ECS regulatory subunit</fullName>
    </alternativeName>
    <alternativeName>
        <fullName evidence="8">Gamma-glutamylcysteine synthetase regulatory subunit</fullName>
    </alternativeName>
    <alternativeName>
        <fullName evidence="6">Glutamate--cysteine ligase modifier subunit</fullName>
    </alternativeName>
</protein>
<evidence type="ECO:0000313" key="10">
    <source>
        <dbReference type="EMBL" id="GAN08598.1"/>
    </source>
</evidence>
<dbReference type="GO" id="GO:0035226">
    <property type="term" value="F:glutamate-cysteine ligase catalytic subunit binding"/>
    <property type="evidence" value="ECO:0007669"/>
    <property type="project" value="InterPro"/>
</dbReference>
<dbReference type="SUPFAM" id="SSF51430">
    <property type="entry name" value="NAD(P)-linked oxidoreductase"/>
    <property type="match status" value="1"/>
</dbReference>
<keyword evidence="11" id="KW-1185">Reference proteome</keyword>
<comment type="similarity">
    <text evidence="2">Belongs to the aldo/keto reductase family. Glutamate--cysteine ligase light chain subfamily.</text>
</comment>
<dbReference type="GO" id="GO:0006750">
    <property type="term" value="P:glutathione biosynthetic process"/>
    <property type="evidence" value="ECO:0007669"/>
    <property type="project" value="UniProtKB-UniPathway"/>
</dbReference>
<evidence type="ECO:0000256" key="7">
    <source>
        <dbReference type="ARBA" id="ARBA00031732"/>
    </source>
</evidence>
<name>A0A0C9N1X2_9FUNG</name>
<dbReference type="GO" id="GO:0017109">
    <property type="term" value="C:glutamate-cysteine ligase complex"/>
    <property type="evidence" value="ECO:0007669"/>
    <property type="project" value="TreeGrafter"/>
</dbReference>
<evidence type="ECO:0000313" key="11">
    <source>
        <dbReference type="Proteomes" id="UP000053815"/>
    </source>
</evidence>
<dbReference type="UniPathway" id="UPA00142">
    <property type="reaction ID" value="UER00209"/>
</dbReference>
<evidence type="ECO:0000256" key="6">
    <source>
        <dbReference type="ARBA" id="ARBA00031154"/>
    </source>
</evidence>
<dbReference type="PANTHER" id="PTHR13295:SF4">
    <property type="entry name" value="GLUTAMATE--CYSTEINE LIGASE REGULATORY SUBUNIT"/>
    <property type="match status" value="1"/>
</dbReference>
<comment type="pathway">
    <text evidence="1">Sulfur metabolism; glutathione biosynthesis; glutathione from L-cysteine and L-glutamate: step 1/2.</text>
</comment>
<dbReference type="Proteomes" id="UP000053815">
    <property type="component" value="Unassembled WGS sequence"/>
</dbReference>
<evidence type="ECO:0000256" key="3">
    <source>
        <dbReference type="ARBA" id="ARBA00011532"/>
    </source>
</evidence>
<dbReference type="EMBL" id="DF836503">
    <property type="protein sequence ID" value="GAN08598.1"/>
    <property type="molecule type" value="Genomic_DNA"/>
</dbReference>
<reference evidence="10" key="1">
    <citation type="submission" date="2014-09" db="EMBL/GenBank/DDBJ databases">
        <title>Draft genome sequence of an oleaginous Mucoromycotina fungus Mucor ambiguus NBRC6742.</title>
        <authorList>
            <person name="Takeda I."/>
            <person name="Yamane N."/>
            <person name="Morita T."/>
            <person name="Tamano K."/>
            <person name="Machida M."/>
            <person name="Baker S."/>
            <person name="Koike H."/>
        </authorList>
    </citation>
    <scope>NUCLEOTIDE SEQUENCE</scope>
    <source>
        <strain evidence="10">NBRC 6742</strain>
    </source>
</reference>
<evidence type="ECO:0000256" key="2">
    <source>
        <dbReference type="ARBA" id="ARBA00008612"/>
    </source>
</evidence>
<evidence type="ECO:0000256" key="1">
    <source>
        <dbReference type="ARBA" id="ARBA00005006"/>
    </source>
</evidence>
<dbReference type="Pfam" id="PF00248">
    <property type="entry name" value="Aldo_ket_red"/>
    <property type="match status" value="1"/>
</dbReference>
<accession>A0A0C9N1X2</accession>
<feature type="domain" description="NADP-dependent oxidoreductase" evidence="9">
    <location>
        <begin position="34"/>
        <end position="216"/>
    </location>
</feature>
<comment type="subunit">
    <text evidence="3">Heterodimer of a catalytic heavy chain and a regulatory light chain.</text>
</comment>
<dbReference type="AlphaFoldDB" id="A0A0C9N1X2"/>
<keyword evidence="4" id="KW-0317">Glutathione biosynthesis</keyword>
<proteinExistence type="inferred from homology"/>
<dbReference type="InterPro" id="IPR036812">
    <property type="entry name" value="NAD(P)_OxRdtase_dom_sf"/>
</dbReference>
<sequence>MPSQHFPDQAIVPDFKQLVLYTGNVMLTSTTATAGKHWNKKSNTELVQAISDTLDISLNGPDKPSFRYYTESELLEVPDLRLSSRIHPDDRNDVEVTAKLFYLDRCTEYQPSHIDRAIHHLQQLLDVKSIDTFIVSFDGDDSASSVNKAWKDLEVYHERGVISKLGLADFDYQTLTDFLNKEDLKVKPSIDQVHVDQCCSLPKDLINLGKEHGIEMTFNGDTTEILTTEALSALLCNHKVVKDDTNVKPRWVLKYNVFFKCRSVVADKGYIVVGDVV</sequence>
<evidence type="ECO:0000256" key="4">
    <source>
        <dbReference type="ARBA" id="ARBA00022684"/>
    </source>
</evidence>
<keyword evidence="10" id="KW-0436">Ligase</keyword>
<dbReference type="GO" id="GO:0016874">
    <property type="term" value="F:ligase activity"/>
    <property type="evidence" value="ECO:0007669"/>
    <property type="project" value="UniProtKB-KW"/>
</dbReference>
<dbReference type="OrthoDB" id="5596051at2759"/>
<dbReference type="PANTHER" id="PTHR13295">
    <property type="entry name" value="GLUTAMATE CYSTEINE LIGASE REGULATORY SUBUNIT"/>
    <property type="match status" value="1"/>
</dbReference>
<dbReference type="InterPro" id="IPR023210">
    <property type="entry name" value="NADP_OxRdtase_dom"/>
</dbReference>
<organism evidence="10">
    <name type="scientific">Mucor ambiguus</name>
    <dbReference type="NCBI Taxonomy" id="91626"/>
    <lineage>
        <taxon>Eukaryota</taxon>
        <taxon>Fungi</taxon>
        <taxon>Fungi incertae sedis</taxon>
        <taxon>Mucoromycota</taxon>
        <taxon>Mucoromycotina</taxon>
        <taxon>Mucoromycetes</taxon>
        <taxon>Mucorales</taxon>
        <taxon>Mucorineae</taxon>
        <taxon>Mucoraceae</taxon>
        <taxon>Mucor</taxon>
    </lineage>
</organism>
<evidence type="ECO:0000259" key="9">
    <source>
        <dbReference type="Pfam" id="PF00248"/>
    </source>
</evidence>
<dbReference type="Gene3D" id="3.20.20.100">
    <property type="entry name" value="NADP-dependent oxidoreductase domain"/>
    <property type="match status" value="1"/>
</dbReference>
<evidence type="ECO:0000256" key="5">
    <source>
        <dbReference type="ARBA" id="ARBA00030406"/>
    </source>
</evidence>
<dbReference type="STRING" id="91626.A0A0C9N1X2"/>